<dbReference type="GO" id="GO:0003743">
    <property type="term" value="F:translation initiation factor activity"/>
    <property type="evidence" value="ECO:0007669"/>
    <property type="project" value="TreeGrafter"/>
</dbReference>
<comment type="caution">
    <text evidence="2">The sequence shown here is derived from an EMBL/GenBank/DDBJ whole genome shotgun (WGS) entry which is preliminary data.</text>
</comment>
<name>A0A397C640_APHAT</name>
<dbReference type="EMBL" id="QUTC01012348">
    <property type="protein sequence ID" value="RHY36966.1"/>
    <property type="molecule type" value="Genomic_DNA"/>
</dbReference>
<organism evidence="2 3">
    <name type="scientific">Aphanomyces astaci</name>
    <name type="common">Crayfish plague agent</name>
    <dbReference type="NCBI Taxonomy" id="112090"/>
    <lineage>
        <taxon>Eukaryota</taxon>
        <taxon>Sar</taxon>
        <taxon>Stramenopiles</taxon>
        <taxon>Oomycota</taxon>
        <taxon>Saprolegniomycetes</taxon>
        <taxon>Saprolegniales</taxon>
        <taxon>Verrucalvaceae</taxon>
        <taxon>Aphanomyces</taxon>
    </lineage>
</organism>
<evidence type="ECO:0000259" key="1">
    <source>
        <dbReference type="Pfam" id="PF00483"/>
    </source>
</evidence>
<dbReference type="Proteomes" id="UP000265716">
    <property type="component" value="Unassembled WGS sequence"/>
</dbReference>
<dbReference type="Pfam" id="PF00483">
    <property type="entry name" value="NTP_transferase"/>
    <property type="match status" value="1"/>
</dbReference>
<evidence type="ECO:0000313" key="2">
    <source>
        <dbReference type="EMBL" id="RHY36966.1"/>
    </source>
</evidence>
<gene>
    <name evidence="2" type="ORF">DYB38_008192</name>
</gene>
<dbReference type="Gene3D" id="3.90.550.10">
    <property type="entry name" value="Spore Coat Polysaccharide Biosynthesis Protein SpsA, Chain A"/>
    <property type="match status" value="1"/>
</dbReference>
<protein>
    <recommendedName>
        <fullName evidence="1">Nucleotidyl transferase domain-containing protein</fullName>
    </recommendedName>
</protein>
<dbReference type="GO" id="GO:0005851">
    <property type="term" value="C:eukaryotic translation initiation factor 2B complex"/>
    <property type="evidence" value="ECO:0007669"/>
    <property type="project" value="TreeGrafter"/>
</dbReference>
<sequence>MAPKKGAAAAQDTNEKHKHPLQAVLFADSWTNTFRPISLELPKVLFPLANVPMLEYTLEFLASNGVEEVLIFCTGNTA</sequence>
<dbReference type="GO" id="GO:0005085">
    <property type="term" value="F:guanyl-nucleotide exchange factor activity"/>
    <property type="evidence" value="ECO:0007669"/>
    <property type="project" value="TreeGrafter"/>
</dbReference>
<feature type="non-terminal residue" evidence="2">
    <location>
        <position position="78"/>
    </location>
</feature>
<dbReference type="GO" id="GO:0031369">
    <property type="term" value="F:translation initiation factor binding"/>
    <property type="evidence" value="ECO:0007669"/>
    <property type="project" value="TreeGrafter"/>
</dbReference>
<accession>A0A397C640</accession>
<dbReference type="VEuPathDB" id="FungiDB:H257_07689"/>
<evidence type="ECO:0000313" key="3">
    <source>
        <dbReference type="Proteomes" id="UP000265716"/>
    </source>
</evidence>
<reference evidence="2 3" key="1">
    <citation type="submission" date="2018-08" db="EMBL/GenBank/DDBJ databases">
        <title>Aphanomyces genome sequencing and annotation.</title>
        <authorList>
            <person name="Minardi D."/>
            <person name="Oidtmann B."/>
            <person name="Van Der Giezen M."/>
            <person name="Studholme D.J."/>
        </authorList>
    </citation>
    <scope>NUCLEOTIDE SEQUENCE [LARGE SCALE GENOMIC DNA]</scope>
    <source>
        <strain evidence="2 3">SA</strain>
    </source>
</reference>
<dbReference type="PANTHER" id="PTHR45887">
    <property type="entry name" value="TRANSLATION INITIATION FACTOR EIF-2B SUBUNIT EPSILON"/>
    <property type="match status" value="1"/>
</dbReference>
<dbReference type="SUPFAM" id="SSF53448">
    <property type="entry name" value="Nucleotide-diphospho-sugar transferases"/>
    <property type="match status" value="1"/>
</dbReference>
<dbReference type="InterPro" id="IPR005835">
    <property type="entry name" value="NTP_transferase_dom"/>
</dbReference>
<proteinExistence type="predicted"/>
<dbReference type="InterPro" id="IPR051956">
    <property type="entry name" value="eIF2B_epsilon"/>
</dbReference>
<dbReference type="PANTHER" id="PTHR45887:SF1">
    <property type="entry name" value="TRANSLATION INITIATION FACTOR EIF-2B SUBUNIT EPSILON"/>
    <property type="match status" value="1"/>
</dbReference>
<feature type="domain" description="Nucleotidyl transferase" evidence="1">
    <location>
        <begin position="34"/>
        <end position="74"/>
    </location>
</feature>
<dbReference type="AlphaFoldDB" id="A0A397C640"/>
<dbReference type="InterPro" id="IPR029044">
    <property type="entry name" value="Nucleotide-diphossugar_trans"/>
</dbReference>